<protein>
    <submittedName>
        <fullName evidence="2">Uncharacterized protein</fullName>
    </submittedName>
</protein>
<name>A0A7J0CRK2_STRMI</name>
<proteinExistence type="predicted"/>
<reference evidence="2 3" key="1">
    <citation type="submission" date="2020-05" db="EMBL/GenBank/DDBJ databases">
        <title>Whole genome shotgun sequence of Streptomyces microflavus NBRC 13062.</title>
        <authorList>
            <person name="Komaki H."/>
            <person name="Tamura T."/>
        </authorList>
    </citation>
    <scope>NUCLEOTIDE SEQUENCE [LARGE SCALE GENOMIC DNA]</scope>
    <source>
        <strain evidence="2 3">NBRC 13062</strain>
    </source>
</reference>
<sequence length="116" mass="12637">MAHLGRTDGLRVQSAADQHDALGGAGHQAVVGAEGAQRQQFAVHHRGRHQGRGRAARDDQPGEAFEPSGHLVGAGERRLDQRFLDGFTCQSRATDGVIRCGPARRHQVQPRQHPQR</sequence>
<comment type="caution">
    <text evidence="2">The sequence shown here is derived from an EMBL/GenBank/DDBJ whole genome shotgun (WGS) entry which is preliminary data.</text>
</comment>
<feature type="compositionally biased region" description="Basic residues" evidence="1">
    <location>
        <begin position="43"/>
        <end position="54"/>
    </location>
</feature>
<feature type="region of interest" description="Disordered" evidence="1">
    <location>
        <begin position="1"/>
        <end position="73"/>
    </location>
</feature>
<dbReference type="AlphaFoldDB" id="A0A7J0CRK2"/>
<evidence type="ECO:0000313" key="2">
    <source>
        <dbReference type="EMBL" id="GFN04969.1"/>
    </source>
</evidence>
<organism evidence="2 3">
    <name type="scientific">Streptomyces microflavus</name>
    <name type="common">Streptomyces lipmanii</name>
    <dbReference type="NCBI Taxonomy" id="1919"/>
    <lineage>
        <taxon>Bacteria</taxon>
        <taxon>Bacillati</taxon>
        <taxon>Actinomycetota</taxon>
        <taxon>Actinomycetes</taxon>
        <taxon>Kitasatosporales</taxon>
        <taxon>Streptomycetaceae</taxon>
        <taxon>Streptomyces</taxon>
    </lineage>
</organism>
<accession>A0A7J0CRK2</accession>
<gene>
    <name evidence="2" type="ORF">Smic_35250</name>
</gene>
<evidence type="ECO:0000256" key="1">
    <source>
        <dbReference type="SAM" id="MobiDB-lite"/>
    </source>
</evidence>
<dbReference type="EMBL" id="BLWD01000001">
    <property type="protein sequence ID" value="GFN04969.1"/>
    <property type="molecule type" value="Genomic_DNA"/>
</dbReference>
<dbReference type="Proteomes" id="UP000498740">
    <property type="component" value="Unassembled WGS sequence"/>
</dbReference>
<evidence type="ECO:0000313" key="3">
    <source>
        <dbReference type="Proteomes" id="UP000498740"/>
    </source>
</evidence>